<feature type="compositionally biased region" description="Basic residues" evidence="1">
    <location>
        <begin position="264"/>
        <end position="285"/>
    </location>
</feature>
<evidence type="ECO:0000256" key="1">
    <source>
        <dbReference type="SAM" id="MobiDB-lite"/>
    </source>
</evidence>
<keyword evidence="3" id="KW-1185">Reference proteome</keyword>
<reference evidence="2" key="1">
    <citation type="submission" date="2021-03" db="EMBL/GenBank/DDBJ databases">
        <authorList>
            <person name="Bekaert M."/>
        </authorList>
    </citation>
    <scope>NUCLEOTIDE SEQUENCE</scope>
</reference>
<evidence type="ECO:0000313" key="3">
    <source>
        <dbReference type="Proteomes" id="UP000683360"/>
    </source>
</evidence>
<accession>A0A8S3U6A6</accession>
<dbReference type="OrthoDB" id="6134518at2759"/>
<feature type="region of interest" description="Disordered" evidence="1">
    <location>
        <begin position="263"/>
        <end position="287"/>
    </location>
</feature>
<comment type="caution">
    <text evidence="2">The sequence shown here is derived from an EMBL/GenBank/DDBJ whole genome shotgun (WGS) entry which is preliminary data.</text>
</comment>
<dbReference type="PANTHER" id="PTHR23409">
    <property type="entry name" value="RIBONUCLEOSIDE-DIPHOSPHATE REDUCTASE SMALL CHAIN"/>
    <property type="match status" value="1"/>
</dbReference>
<dbReference type="GO" id="GO:0004748">
    <property type="term" value="F:ribonucleoside-diphosphate reductase activity, thioredoxin disulfide as acceptor"/>
    <property type="evidence" value="ECO:0007669"/>
    <property type="project" value="TreeGrafter"/>
</dbReference>
<dbReference type="PANTHER" id="PTHR23409:SF21">
    <property type="entry name" value="CAPSID PROTEIN"/>
    <property type="match status" value="1"/>
</dbReference>
<proteinExistence type="predicted"/>
<dbReference type="GO" id="GO:0009263">
    <property type="term" value="P:deoxyribonucleotide biosynthetic process"/>
    <property type="evidence" value="ECO:0007669"/>
    <property type="project" value="InterPro"/>
</dbReference>
<dbReference type="InterPro" id="IPR000358">
    <property type="entry name" value="RNR_small_fam"/>
</dbReference>
<dbReference type="GO" id="GO:0005829">
    <property type="term" value="C:cytosol"/>
    <property type="evidence" value="ECO:0007669"/>
    <property type="project" value="TreeGrafter"/>
</dbReference>
<evidence type="ECO:0000313" key="2">
    <source>
        <dbReference type="EMBL" id="CAG2241901.1"/>
    </source>
</evidence>
<organism evidence="2 3">
    <name type="scientific">Mytilus edulis</name>
    <name type="common">Blue mussel</name>
    <dbReference type="NCBI Taxonomy" id="6550"/>
    <lineage>
        <taxon>Eukaryota</taxon>
        <taxon>Metazoa</taxon>
        <taxon>Spiralia</taxon>
        <taxon>Lophotrochozoa</taxon>
        <taxon>Mollusca</taxon>
        <taxon>Bivalvia</taxon>
        <taxon>Autobranchia</taxon>
        <taxon>Pteriomorphia</taxon>
        <taxon>Mytilida</taxon>
        <taxon>Mytiloidea</taxon>
        <taxon>Mytilidae</taxon>
        <taxon>Mytilinae</taxon>
        <taxon>Mytilus</taxon>
    </lineage>
</organism>
<dbReference type="Proteomes" id="UP000683360">
    <property type="component" value="Unassembled WGS sequence"/>
</dbReference>
<dbReference type="EMBL" id="CAJPWZ010002603">
    <property type="protein sequence ID" value="CAG2241901.1"/>
    <property type="molecule type" value="Genomic_DNA"/>
</dbReference>
<gene>
    <name evidence="2" type="ORF">MEDL_54099</name>
</gene>
<protein>
    <submittedName>
        <fullName evidence="2">Uncharacterized protein</fullName>
    </submittedName>
</protein>
<name>A0A8S3U6A6_MYTED</name>
<sequence length="624" mass="70689">MYRIFTKNRNHRYVDILEDIVKTYNKTPHKSLNNIAPQDVNKNNETDLWAYMYLKPRKTTGVTPYKFKINDMVRIPHVDIRKGHHRYNRRFRGNMSLYVILSSNKSLEYFPENVPSKFRSQLGSPLNMNGMWKVALVEANISSSLSMTNALYIHSKICDDSIVDGHRNPLLRRLMMFEPGNWSTVLESPHYVPIKISEIIQQGGKGGVQVGGSLSSGQGSFMVPIESSNNTRKISNPNKVTVNMVSPTEQTIQMAEKQINATKRGVKRKRNLSRNHSSKRRRRVKSFSLPPSQTAIEKVYYQEVRSTSHINGSAPIEFIITGQNGMEFLDLKRSKLYIKVKIVQSDGKMLDATTLKVSPVNLPFYSMFDQVDVTMQGKLITSTTNHYPYKAMIQTLLSYGSGAKTSQLTSLMWSKDTPGYMDDYDVENTSNAGLARRAQFFEKSMSVDMEGPILHDLFQLDRYLINQVAVGVKLYRTRPEFCLMSNETGYEVVIEDIVLKACKVQVNPAVIYGQAEIMKNTNAKYPFTRTEVKLLTIPAGNISYTYDNLFQGLRPNRCCIGFVKSAAASGNFQLNPFNFANFRLTQIGVFVDGVPVGGNVMKLNFNPSSGRTIVPAYNSMFRNN</sequence>
<dbReference type="AlphaFoldDB" id="A0A8S3U6A6"/>